<evidence type="ECO:0000256" key="1">
    <source>
        <dbReference type="SAM" id="MobiDB-lite"/>
    </source>
</evidence>
<accession>A0A2S4UC79</accession>
<keyword evidence="2" id="KW-0472">Membrane</keyword>
<evidence type="ECO:0000256" key="2">
    <source>
        <dbReference type="SAM" id="Phobius"/>
    </source>
</evidence>
<sequence>MLGKLAAFPPFFYVFSLPPFFYFFCTPCKSSGITRPRPCMFDQPLPANIDPPPASIRSNDSLHRSHSSRSIRSEGSQRHYPNDKMAKGLSDSLT</sequence>
<dbReference type="AlphaFoldDB" id="A0A2S4UC79"/>
<protein>
    <submittedName>
        <fullName evidence="3">Uncharacterized protein</fullName>
    </submittedName>
</protein>
<proteinExistence type="predicted"/>
<reference evidence="3" key="1">
    <citation type="submission" date="2017-12" db="EMBL/GenBank/DDBJ databases">
        <title>Gene loss provides genomic basis for host adaptation in cereal stripe rust fungi.</title>
        <authorList>
            <person name="Xia C."/>
        </authorList>
    </citation>
    <scope>NUCLEOTIDE SEQUENCE [LARGE SCALE GENOMIC DNA]</scope>
    <source>
        <strain evidence="3">93-210</strain>
    </source>
</reference>
<feature type="transmembrane region" description="Helical" evidence="2">
    <location>
        <begin position="6"/>
        <end position="25"/>
    </location>
</feature>
<comment type="caution">
    <text evidence="3">The sequence shown here is derived from an EMBL/GenBank/DDBJ whole genome shotgun (WGS) entry which is preliminary data.</text>
</comment>
<feature type="compositionally biased region" description="Basic and acidic residues" evidence="1">
    <location>
        <begin position="71"/>
        <end position="86"/>
    </location>
</feature>
<evidence type="ECO:0000313" key="3">
    <source>
        <dbReference type="EMBL" id="POV94879.1"/>
    </source>
</evidence>
<evidence type="ECO:0000313" key="4">
    <source>
        <dbReference type="Proteomes" id="UP000239156"/>
    </source>
</evidence>
<dbReference type="Proteomes" id="UP000239156">
    <property type="component" value="Unassembled WGS sequence"/>
</dbReference>
<keyword evidence="2" id="KW-1133">Transmembrane helix</keyword>
<dbReference type="VEuPathDB" id="FungiDB:PSTT_16599"/>
<feature type="region of interest" description="Disordered" evidence="1">
    <location>
        <begin position="44"/>
        <end position="94"/>
    </location>
</feature>
<gene>
    <name evidence="3" type="ORF">PSTT_16599</name>
</gene>
<keyword evidence="4" id="KW-1185">Reference proteome</keyword>
<organism evidence="3 4">
    <name type="scientific">Puccinia striiformis</name>
    <dbReference type="NCBI Taxonomy" id="27350"/>
    <lineage>
        <taxon>Eukaryota</taxon>
        <taxon>Fungi</taxon>
        <taxon>Dikarya</taxon>
        <taxon>Basidiomycota</taxon>
        <taxon>Pucciniomycotina</taxon>
        <taxon>Pucciniomycetes</taxon>
        <taxon>Pucciniales</taxon>
        <taxon>Pucciniaceae</taxon>
        <taxon>Puccinia</taxon>
    </lineage>
</organism>
<name>A0A2S4UC79_9BASI</name>
<keyword evidence="2" id="KW-0812">Transmembrane</keyword>
<dbReference type="EMBL" id="PKSL01000382">
    <property type="protein sequence ID" value="POV94879.1"/>
    <property type="molecule type" value="Genomic_DNA"/>
</dbReference>